<dbReference type="EMBL" id="AUYC01000051">
    <property type="protein sequence ID" value="KZN59868.1"/>
    <property type="molecule type" value="Genomic_DNA"/>
</dbReference>
<protein>
    <submittedName>
        <fullName evidence="1">Uncharacterized protein</fullName>
    </submittedName>
</protein>
<gene>
    <name evidence="1" type="ORF">N473_02830</name>
</gene>
<evidence type="ECO:0000313" key="1">
    <source>
        <dbReference type="EMBL" id="KZN59868.1"/>
    </source>
</evidence>
<dbReference type="Proteomes" id="UP000076486">
    <property type="component" value="Unassembled WGS sequence"/>
</dbReference>
<dbReference type="RefSeq" id="WP_063369514.1">
    <property type="nucleotide sequence ID" value="NZ_AUYC01000051.1"/>
</dbReference>
<name>A0A167IS13_9GAMM</name>
<accession>A0A167IS13</accession>
<comment type="caution">
    <text evidence="1">The sequence shown here is derived from an EMBL/GenBank/DDBJ whole genome shotgun (WGS) entry which is preliminary data.</text>
</comment>
<dbReference type="AlphaFoldDB" id="A0A167IS13"/>
<dbReference type="PATRIC" id="fig|1365248.3.peg.4312"/>
<sequence>MNKSNYIELSASSEVDALLQSVNWEEAFIKESHLYSPSYILPSGIVAADSKPTLKLAICLPENGAKVIELRFDEVEEICIFTLMDIFPKISLRHNEIELELCEKSGRCIRSKKLYYRFLEDYLSSDCPIYTEEDLYI</sequence>
<evidence type="ECO:0000313" key="2">
    <source>
        <dbReference type="Proteomes" id="UP000076486"/>
    </source>
</evidence>
<reference evidence="1 2" key="1">
    <citation type="submission" date="2013-07" db="EMBL/GenBank/DDBJ databases">
        <title>Comparative Genomic and Metabolomic Analysis of Twelve Strains of Pseudoalteromonas luteoviolacea.</title>
        <authorList>
            <person name="Vynne N.G."/>
            <person name="Mansson M."/>
            <person name="Gram L."/>
        </authorList>
    </citation>
    <scope>NUCLEOTIDE SEQUENCE [LARGE SCALE GENOMIC DNA]</scope>
    <source>
        <strain evidence="1 2">CPMOR-1</strain>
    </source>
</reference>
<proteinExistence type="predicted"/>
<organism evidence="1 2">
    <name type="scientific">Pseudoalteromonas luteoviolacea CPMOR-1</name>
    <dbReference type="NCBI Taxonomy" id="1365248"/>
    <lineage>
        <taxon>Bacteria</taxon>
        <taxon>Pseudomonadati</taxon>
        <taxon>Pseudomonadota</taxon>
        <taxon>Gammaproteobacteria</taxon>
        <taxon>Alteromonadales</taxon>
        <taxon>Pseudoalteromonadaceae</taxon>
        <taxon>Pseudoalteromonas</taxon>
    </lineage>
</organism>